<feature type="coiled-coil region" evidence="1">
    <location>
        <begin position="453"/>
        <end position="480"/>
    </location>
</feature>
<keyword evidence="3" id="KW-1185">Reference proteome</keyword>
<organism evidence="2 3">
    <name type="scientific">Deinococcus roseus</name>
    <dbReference type="NCBI Taxonomy" id="392414"/>
    <lineage>
        <taxon>Bacteria</taxon>
        <taxon>Thermotogati</taxon>
        <taxon>Deinococcota</taxon>
        <taxon>Deinococci</taxon>
        <taxon>Deinococcales</taxon>
        <taxon>Deinococcaceae</taxon>
        <taxon>Deinococcus</taxon>
    </lineage>
</organism>
<dbReference type="EMBL" id="BMOD01000014">
    <property type="protein sequence ID" value="GGJ43933.1"/>
    <property type="molecule type" value="Genomic_DNA"/>
</dbReference>
<gene>
    <name evidence="2" type="ORF">GCM10008938_32740</name>
</gene>
<evidence type="ECO:0000256" key="1">
    <source>
        <dbReference type="SAM" id="Coils"/>
    </source>
</evidence>
<evidence type="ECO:0000313" key="3">
    <source>
        <dbReference type="Proteomes" id="UP000632222"/>
    </source>
</evidence>
<comment type="caution">
    <text evidence="2">The sequence shown here is derived from an EMBL/GenBank/DDBJ whole genome shotgun (WGS) entry which is preliminary data.</text>
</comment>
<reference evidence="3" key="1">
    <citation type="journal article" date="2019" name="Int. J. Syst. Evol. Microbiol.">
        <title>The Global Catalogue of Microorganisms (GCM) 10K type strain sequencing project: providing services to taxonomists for standard genome sequencing and annotation.</title>
        <authorList>
            <consortium name="The Broad Institute Genomics Platform"/>
            <consortium name="The Broad Institute Genome Sequencing Center for Infectious Disease"/>
            <person name="Wu L."/>
            <person name="Ma J."/>
        </authorList>
    </citation>
    <scope>NUCLEOTIDE SEQUENCE [LARGE SCALE GENOMIC DNA]</scope>
    <source>
        <strain evidence="3">JCM 14370</strain>
    </source>
</reference>
<protein>
    <submittedName>
        <fullName evidence="2">Uncharacterized protein</fullName>
    </submittedName>
</protein>
<dbReference type="Proteomes" id="UP000632222">
    <property type="component" value="Unassembled WGS sequence"/>
</dbReference>
<name>A0ABQ2D316_9DEIO</name>
<keyword evidence="1" id="KW-0175">Coiled coil</keyword>
<evidence type="ECO:0000313" key="2">
    <source>
        <dbReference type="EMBL" id="GGJ43933.1"/>
    </source>
</evidence>
<proteinExistence type="predicted"/>
<accession>A0ABQ2D316</accession>
<sequence length="927" mass="107859">MEMFKQVTEIDLILTETPTLDLAQKLKNYTAFPVLESYIFSKLRHEGWLDYLYALKFYDEPQIHDFPERLEYLRTAASSRPYDVFSILQNISEPTSKSIWRLLQVCQELPTDLVQSLRTKITTWVNKCSDPAAYNALETFLGEKILHLEDSHLIEFLRLYLTVKPHFSSFSNDYHTAEPRPMAGHSYIYFLHNQREILNSIQDYPLLLMDVLETCASIRSMRGNENVHYSVYFKTLTARDPIRRSYMDGVLIEELLHVFGLHKENPQKVRTLWEELAKKPAVIFRRLRLHLLTLSNTPLKDLIVQELKDPQNLLDYFVEREYQTLAEKHFSGLSRNEQFTVWDALEHGYFLGHTLKYYQDRKPNWTADDLEKDHEEWLYHQLLKLGPDLPEPWEARRAQLQEVFGPPTSAQEQEVQVEYGVESSLTLQDLREMTVPQVVDLLKGEPPRTTNRMNFRSDRIEALKQRLAEYLKEQPQLVLELMEDFKSIQGEYLFTILWFLREFEGANTSPYLEKVVLLLKRLLEEHAHTGLHANSIGMSCDILENILRKSLVPPVDVLADIGEVLVEVLQQRSLLVDSSIAEYDPHAVLTNTINNNWGKAALALVIWLETTSRNVQDRPERLSINLESAKQFLLHHLSSYRESTVLYAAVGFRLPWLLHMDAVWGEQLKHILFNRDYPSSSEAAWVTYLVWCKVYNDTFRNLSEQYQIYAKVDLAGTTPTIWSKHDSIQKDFAEHLALLLGRGLTSLNAPDGILEAFLSNSSVEALSHLSSFIGRSISNEDDIPEEVLKRFQTFWDQVLAFDWPADVLEERRNAFALQFSWWFSNNKFEEQWSLNQMMKVMPWGKLADAFVWERLISGLQAAPASWMPVLITYLRTQSIFAFQTRELHPILEGLTSTNTSNLQPLIDDLVDALFQLGQIDGFRKYHS</sequence>